<protein>
    <submittedName>
        <fullName evidence="5">LacI family transcriptional regulator</fullName>
    </submittedName>
</protein>
<dbReference type="PANTHER" id="PTHR30146">
    <property type="entry name" value="LACI-RELATED TRANSCRIPTIONAL REPRESSOR"/>
    <property type="match status" value="1"/>
</dbReference>
<dbReference type="Proteomes" id="UP000198964">
    <property type="component" value="Unassembled WGS sequence"/>
</dbReference>
<dbReference type="PROSITE" id="PS50932">
    <property type="entry name" value="HTH_LACI_2"/>
    <property type="match status" value="1"/>
</dbReference>
<evidence type="ECO:0000259" key="4">
    <source>
        <dbReference type="PROSITE" id="PS50932"/>
    </source>
</evidence>
<gene>
    <name evidence="5" type="ORF">SAMN05216283_10729</name>
</gene>
<evidence type="ECO:0000256" key="1">
    <source>
        <dbReference type="ARBA" id="ARBA00023015"/>
    </source>
</evidence>
<dbReference type="InterPro" id="IPR010982">
    <property type="entry name" value="Lambda_DNA-bd_dom_sf"/>
</dbReference>
<organism evidence="5 6">
    <name type="scientific">Sunxiuqinia elliptica</name>
    <dbReference type="NCBI Taxonomy" id="655355"/>
    <lineage>
        <taxon>Bacteria</taxon>
        <taxon>Pseudomonadati</taxon>
        <taxon>Bacteroidota</taxon>
        <taxon>Bacteroidia</taxon>
        <taxon>Marinilabiliales</taxon>
        <taxon>Prolixibacteraceae</taxon>
        <taxon>Sunxiuqinia</taxon>
    </lineage>
</organism>
<dbReference type="AlphaFoldDB" id="A0A1I2J0E1"/>
<dbReference type="CDD" id="cd01392">
    <property type="entry name" value="HTH_LacI"/>
    <property type="match status" value="1"/>
</dbReference>
<dbReference type="SUPFAM" id="SSF53822">
    <property type="entry name" value="Periplasmic binding protein-like I"/>
    <property type="match status" value="1"/>
</dbReference>
<dbReference type="InterPro" id="IPR028082">
    <property type="entry name" value="Peripla_BP_I"/>
</dbReference>
<dbReference type="STRING" id="655355.SAMN05216283_10729"/>
<keyword evidence="1" id="KW-0805">Transcription regulation</keyword>
<keyword evidence="3" id="KW-0804">Transcription</keyword>
<dbReference type="PANTHER" id="PTHR30146:SF144">
    <property type="entry name" value="LACI-FAMILY TRANSCRIPTION REGULATOR"/>
    <property type="match status" value="1"/>
</dbReference>
<dbReference type="InterPro" id="IPR025997">
    <property type="entry name" value="SBP_2_dom"/>
</dbReference>
<reference evidence="5 6" key="1">
    <citation type="submission" date="2016-10" db="EMBL/GenBank/DDBJ databases">
        <authorList>
            <person name="de Groot N.N."/>
        </authorList>
    </citation>
    <scope>NUCLEOTIDE SEQUENCE [LARGE SCALE GENOMIC DNA]</scope>
    <source>
        <strain evidence="5 6">CGMCC 1.9156</strain>
    </source>
</reference>
<dbReference type="Pfam" id="PF13407">
    <property type="entry name" value="Peripla_BP_4"/>
    <property type="match status" value="1"/>
</dbReference>
<dbReference type="CDD" id="cd06307">
    <property type="entry name" value="PBP1_sugar_binding"/>
    <property type="match status" value="1"/>
</dbReference>
<name>A0A1I2J0E1_9BACT</name>
<evidence type="ECO:0000313" key="5">
    <source>
        <dbReference type="EMBL" id="SFF46727.1"/>
    </source>
</evidence>
<sequence length="331" mass="37694">MSKKTRNKILKIIEELDYQPNILASTLASKKVYSFAVLIPEPQSAEAYWNKPLHGISKALQEIQPYGVEVVIYQFKQNDPALFKEQAKQLLAHGHDGIVLAPIFSRESKAFITKLEKLNIPFVFIDSNIKGSPKLSYIGQNSFQSGALAAKLLNFSMPANSPALVIHFAKEMDNQNHLVQREMGFYNYFKKQSASSSRSIRTVEINNTDHQAYFKQIEEELKNSPQVGGIFVTNSQVYKVAEYLESKSMTDIRLIGYDLIPANADFVRKDLIDFLICQRPEEQGYQAVSKLFQHLVLKKEVASENYTSIDILTKENLDFYQEFKTSNYGPN</sequence>
<proteinExistence type="predicted"/>
<accession>A0A1I2J0E1</accession>
<evidence type="ECO:0000256" key="2">
    <source>
        <dbReference type="ARBA" id="ARBA00023125"/>
    </source>
</evidence>
<dbReference type="GO" id="GO:0003700">
    <property type="term" value="F:DNA-binding transcription factor activity"/>
    <property type="evidence" value="ECO:0007669"/>
    <property type="project" value="TreeGrafter"/>
</dbReference>
<evidence type="ECO:0000313" key="6">
    <source>
        <dbReference type="Proteomes" id="UP000198964"/>
    </source>
</evidence>
<evidence type="ECO:0000256" key="3">
    <source>
        <dbReference type="ARBA" id="ARBA00023163"/>
    </source>
</evidence>
<dbReference type="InterPro" id="IPR000843">
    <property type="entry name" value="HTH_LacI"/>
</dbReference>
<dbReference type="Gene3D" id="1.10.260.40">
    <property type="entry name" value="lambda repressor-like DNA-binding domains"/>
    <property type="match status" value="1"/>
</dbReference>
<dbReference type="GO" id="GO:0000976">
    <property type="term" value="F:transcription cis-regulatory region binding"/>
    <property type="evidence" value="ECO:0007669"/>
    <property type="project" value="TreeGrafter"/>
</dbReference>
<dbReference type="SMART" id="SM00354">
    <property type="entry name" value="HTH_LACI"/>
    <property type="match status" value="1"/>
</dbReference>
<keyword evidence="6" id="KW-1185">Reference proteome</keyword>
<dbReference type="EMBL" id="FONW01000007">
    <property type="protein sequence ID" value="SFF46727.1"/>
    <property type="molecule type" value="Genomic_DNA"/>
</dbReference>
<feature type="domain" description="HTH lacI-type" evidence="4">
    <location>
        <begin position="1"/>
        <end position="29"/>
    </location>
</feature>
<keyword evidence="2" id="KW-0238">DNA-binding</keyword>
<dbReference type="Gene3D" id="3.40.50.2300">
    <property type="match status" value="2"/>
</dbReference>